<name>A0A1G2T7M2_9BACT</name>
<reference evidence="1 2" key="1">
    <citation type="journal article" date="2016" name="Nat. Commun.">
        <title>Thousands of microbial genomes shed light on interconnected biogeochemical processes in an aquifer system.</title>
        <authorList>
            <person name="Anantharaman K."/>
            <person name="Brown C.T."/>
            <person name="Hug L.A."/>
            <person name="Sharon I."/>
            <person name="Castelle C.J."/>
            <person name="Probst A.J."/>
            <person name="Thomas B.C."/>
            <person name="Singh A."/>
            <person name="Wilkins M.J."/>
            <person name="Karaoz U."/>
            <person name="Brodie E.L."/>
            <person name="Williams K.H."/>
            <person name="Hubbard S.S."/>
            <person name="Banfield J.F."/>
        </authorList>
    </citation>
    <scope>NUCLEOTIDE SEQUENCE [LARGE SCALE GENOMIC DNA]</scope>
</reference>
<dbReference type="EMBL" id="MHVL01000043">
    <property type="protein sequence ID" value="OHA92621.1"/>
    <property type="molecule type" value="Genomic_DNA"/>
</dbReference>
<evidence type="ECO:0000313" key="2">
    <source>
        <dbReference type="Proteomes" id="UP000179264"/>
    </source>
</evidence>
<protein>
    <recommendedName>
        <fullName evidence="3">Toxin</fullName>
    </recommendedName>
</protein>
<proteinExistence type="predicted"/>
<dbReference type="Pfam" id="PF04365">
    <property type="entry name" value="BrnT_toxin"/>
    <property type="match status" value="1"/>
</dbReference>
<organism evidence="1 2">
    <name type="scientific">Candidatus Zambryskibacteria bacterium RIFCSPHIGHO2_02_38_10.5</name>
    <dbReference type="NCBI Taxonomy" id="1802742"/>
    <lineage>
        <taxon>Bacteria</taxon>
        <taxon>Candidatus Zambryskiibacteriota</taxon>
    </lineage>
</organism>
<dbReference type="InterPro" id="IPR007460">
    <property type="entry name" value="BrnT_toxin"/>
</dbReference>
<dbReference type="Gene3D" id="3.10.450.530">
    <property type="entry name" value="Ribonuclease toxin, BrnT, of type II toxin-antitoxin system"/>
    <property type="match status" value="1"/>
</dbReference>
<sequence>MYLKMLEQVSDFEWDKGNKNKNFSKHQVADEECEEVFFDQNKKILKDTQHSAKEERYIMIGQTKKQRPLFIIFTLRKDKLRIISARDLKRKEYELY</sequence>
<gene>
    <name evidence="1" type="ORF">A2W58_00495</name>
</gene>
<evidence type="ECO:0008006" key="3">
    <source>
        <dbReference type="Google" id="ProtNLM"/>
    </source>
</evidence>
<dbReference type="AlphaFoldDB" id="A0A1G2T7M2"/>
<comment type="caution">
    <text evidence="1">The sequence shown here is derived from an EMBL/GenBank/DDBJ whole genome shotgun (WGS) entry which is preliminary data.</text>
</comment>
<dbReference type="InterPro" id="IPR038573">
    <property type="entry name" value="BrnT_sf"/>
</dbReference>
<evidence type="ECO:0000313" key="1">
    <source>
        <dbReference type="EMBL" id="OHA92621.1"/>
    </source>
</evidence>
<dbReference type="Proteomes" id="UP000179264">
    <property type="component" value="Unassembled WGS sequence"/>
</dbReference>
<accession>A0A1G2T7M2</accession>